<protein>
    <recommendedName>
        <fullName evidence="2">Ice-binding protein C-terminal domain-containing protein</fullName>
    </recommendedName>
</protein>
<keyword evidence="1" id="KW-0732">Signal</keyword>
<dbReference type="AlphaFoldDB" id="A0A7W9AFC7"/>
<dbReference type="Proteomes" id="UP000549617">
    <property type="component" value="Unassembled WGS sequence"/>
</dbReference>
<gene>
    <name evidence="3" type="ORF">FHS49_000605</name>
</gene>
<reference evidence="3 4" key="1">
    <citation type="submission" date="2020-08" db="EMBL/GenBank/DDBJ databases">
        <title>Genomic Encyclopedia of Type Strains, Phase IV (KMG-IV): sequencing the most valuable type-strain genomes for metagenomic binning, comparative biology and taxonomic classification.</title>
        <authorList>
            <person name="Goeker M."/>
        </authorList>
    </citation>
    <scope>NUCLEOTIDE SEQUENCE [LARGE SCALE GENOMIC DNA]</scope>
    <source>
        <strain evidence="3 4">DSM 25079</strain>
    </source>
</reference>
<dbReference type="Pfam" id="PF07589">
    <property type="entry name" value="PEP-CTERM"/>
    <property type="match status" value="1"/>
</dbReference>
<evidence type="ECO:0000256" key="1">
    <source>
        <dbReference type="SAM" id="SignalP"/>
    </source>
</evidence>
<accession>A0A7W9AFC7</accession>
<dbReference type="NCBIfam" id="NF038127">
    <property type="entry name" value="FDP_fam"/>
    <property type="match status" value="1"/>
</dbReference>
<evidence type="ECO:0000313" key="4">
    <source>
        <dbReference type="Proteomes" id="UP000549617"/>
    </source>
</evidence>
<proteinExistence type="predicted"/>
<organism evidence="3 4">
    <name type="scientific">Sphingobium boeckii</name>
    <dbReference type="NCBI Taxonomy" id="1082345"/>
    <lineage>
        <taxon>Bacteria</taxon>
        <taxon>Pseudomonadati</taxon>
        <taxon>Pseudomonadota</taxon>
        <taxon>Alphaproteobacteria</taxon>
        <taxon>Sphingomonadales</taxon>
        <taxon>Sphingomonadaceae</taxon>
        <taxon>Sphingobium</taxon>
    </lineage>
</organism>
<sequence>MKKMVLASLLAASAIYAAPAAAVVSVDGTVKANKVDYITFSHAGGALSIFTEGRFFEEPSYLPLLDPMVRLFANNGSPIGGLTGAFLGVADDTIGTYPRLDFANLASGSYILAVGAFELTMDEARTGIASTPDIFNLDYTTTFRSSTDVTIGGAVPEPATWAMMIAGFGLVGAGMRRRAPKVTVTYA</sequence>
<name>A0A7W9AFC7_9SPHN</name>
<feature type="signal peptide" evidence="1">
    <location>
        <begin position="1"/>
        <end position="22"/>
    </location>
</feature>
<comment type="caution">
    <text evidence="3">The sequence shown here is derived from an EMBL/GenBank/DDBJ whole genome shotgun (WGS) entry which is preliminary data.</text>
</comment>
<dbReference type="NCBIfam" id="TIGR02595">
    <property type="entry name" value="PEP_CTERM"/>
    <property type="match status" value="1"/>
</dbReference>
<evidence type="ECO:0000259" key="2">
    <source>
        <dbReference type="Pfam" id="PF07589"/>
    </source>
</evidence>
<dbReference type="InterPro" id="IPR013424">
    <property type="entry name" value="Ice-binding_C"/>
</dbReference>
<keyword evidence="4" id="KW-1185">Reference proteome</keyword>
<dbReference type="RefSeq" id="WP_246350239.1">
    <property type="nucleotide sequence ID" value="NZ_JACIJC010000001.1"/>
</dbReference>
<dbReference type="EMBL" id="JACIJC010000001">
    <property type="protein sequence ID" value="MBB5684614.1"/>
    <property type="molecule type" value="Genomic_DNA"/>
</dbReference>
<dbReference type="NCBIfam" id="NF035944">
    <property type="entry name" value="PEPxxWA-CTERM"/>
    <property type="match status" value="1"/>
</dbReference>
<feature type="chain" id="PRO_5031523773" description="Ice-binding protein C-terminal domain-containing protein" evidence="1">
    <location>
        <begin position="23"/>
        <end position="187"/>
    </location>
</feature>
<evidence type="ECO:0000313" key="3">
    <source>
        <dbReference type="EMBL" id="MBB5684614.1"/>
    </source>
</evidence>
<feature type="domain" description="Ice-binding protein C-terminal" evidence="2">
    <location>
        <begin position="154"/>
        <end position="178"/>
    </location>
</feature>